<evidence type="ECO:0000313" key="2">
    <source>
        <dbReference type="Proteomes" id="UP000092377"/>
    </source>
</evidence>
<reference evidence="2" key="1">
    <citation type="submission" date="2016-06" db="EMBL/GenBank/DDBJ databases">
        <authorList>
            <person name="Butler K."/>
        </authorList>
    </citation>
    <scope>NUCLEOTIDE SEQUENCE [LARGE SCALE GENOMIC DNA]</scope>
    <source>
        <strain evidence="2">GCSL-Mp20</strain>
    </source>
</reference>
<comment type="caution">
    <text evidence="1">The sequence shown here is derived from an EMBL/GenBank/DDBJ whole genome shotgun (WGS) entry which is preliminary data.</text>
</comment>
<sequence>MNHVRYCHSFTDIMYNSSQLSARHSEIKTRQLVFTTNITLSSHGQPQYSHKAQDKKNHLLIHAINK</sequence>
<keyword evidence="2" id="KW-1185">Reference proteome</keyword>
<evidence type="ECO:0000313" key="1">
    <source>
        <dbReference type="EMBL" id="OBU07580.1"/>
    </source>
</evidence>
<accession>A0A1B8HEV8</accession>
<organism evidence="1 2">
    <name type="scientific">Morganella psychrotolerans</name>
    <dbReference type="NCBI Taxonomy" id="368603"/>
    <lineage>
        <taxon>Bacteria</taxon>
        <taxon>Pseudomonadati</taxon>
        <taxon>Pseudomonadota</taxon>
        <taxon>Gammaproteobacteria</taxon>
        <taxon>Enterobacterales</taxon>
        <taxon>Morganellaceae</taxon>
        <taxon>Morganella</taxon>
    </lineage>
</organism>
<gene>
    <name evidence="1" type="ORF">AYY18_04955</name>
</gene>
<dbReference type="EMBL" id="LZEY01000023">
    <property type="protein sequence ID" value="OBU07580.1"/>
    <property type="molecule type" value="Genomic_DNA"/>
</dbReference>
<name>A0A1B8HEV8_9GAMM</name>
<protein>
    <submittedName>
        <fullName evidence="1">Uncharacterized protein</fullName>
    </submittedName>
</protein>
<dbReference type="AlphaFoldDB" id="A0A1B8HEV8"/>
<dbReference type="Proteomes" id="UP000092377">
    <property type="component" value="Unassembled WGS sequence"/>
</dbReference>
<proteinExistence type="predicted"/>